<feature type="transmembrane region" description="Helical" evidence="10">
    <location>
        <begin position="42"/>
        <end position="60"/>
    </location>
</feature>
<feature type="transmembrane region" description="Helical" evidence="10">
    <location>
        <begin position="570"/>
        <end position="589"/>
    </location>
</feature>
<evidence type="ECO:0000256" key="4">
    <source>
        <dbReference type="ARBA" id="ARBA00022502"/>
    </source>
</evidence>
<evidence type="ECO:0000256" key="2">
    <source>
        <dbReference type="ARBA" id="ARBA00004687"/>
    </source>
</evidence>
<comment type="similarity">
    <text evidence="3">Belongs to the PIGS family.</text>
</comment>
<dbReference type="GO" id="GO:0016255">
    <property type="term" value="P:attachment of GPI anchor to protein"/>
    <property type="evidence" value="ECO:0007669"/>
    <property type="project" value="InterPro"/>
</dbReference>
<accession>A0A6J1KUG2</accession>
<dbReference type="RefSeq" id="XP_023004395.1">
    <property type="nucleotide sequence ID" value="XM_023148627.1"/>
</dbReference>
<dbReference type="UniPathway" id="UPA00196"/>
<keyword evidence="8 10" id="KW-0472">Membrane</keyword>
<organism evidence="11 12">
    <name type="scientific">Cucurbita maxima</name>
    <name type="common">Pumpkin</name>
    <name type="synonym">Winter squash</name>
    <dbReference type="NCBI Taxonomy" id="3661"/>
    <lineage>
        <taxon>Eukaryota</taxon>
        <taxon>Viridiplantae</taxon>
        <taxon>Streptophyta</taxon>
        <taxon>Embryophyta</taxon>
        <taxon>Tracheophyta</taxon>
        <taxon>Spermatophyta</taxon>
        <taxon>Magnoliopsida</taxon>
        <taxon>eudicotyledons</taxon>
        <taxon>Gunneridae</taxon>
        <taxon>Pentapetalae</taxon>
        <taxon>rosids</taxon>
        <taxon>fabids</taxon>
        <taxon>Cucurbitales</taxon>
        <taxon>Cucurbitaceae</taxon>
        <taxon>Cucurbiteae</taxon>
        <taxon>Cucurbita</taxon>
    </lineage>
</organism>
<keyword evidence="5 10" id="KW-0812">Transmembrane</keyword>
<dbReference type="GO" id="GO:0006506">
    <property type="term" value="P:GPI anchor biosynthetic process"/>
    <property type="evidence" value="ECO:0007669"/>
    <property type="project" value="UniProtKB-UniPathway"/>
</dbReference>
<dbReference type="PANTHER" id="PTHR21072">
    <property type="entry name" value="GPI TRANSAMIDASE COMPONENT PIG-S"/>
    <property type="match status" value="1"/>
</dbReference>
<evidence type="ECO:0000256" key="6">
    <source>
        <dbReference type="ARBA" id="ARBA00022824"/>
    </source>
</evidence>
<evidence type="ECO:0000256" key="3">
    <source>
        <dbReference type="ARBA" id="ARBA00005316"/>
    </source>
</evidence>
<protein>
    <submittedName>
        <fullName evidence="12">GPI transamidase component PIG-S isoform X1</fullName>
    </submittedName>
</protein>
<evidence type="ECO:0000256" key="7">
    <source>
        <dbReference type="ARBA" id="ARBA00022989"/>
    </source>
</evidence>
<evidence type="ECO:0000256" key="8">
    <source>
        <dbReference type="ARBA" id="ARBA00023136"/>
    </source>
</evidence>
<keyword evidence="6" id="KW-0256">Endoplasmic reticulum</keyword>
<keyword evidence="7 10" id="KW-1133">Transmembrane helix</keyword>
<evidence type="ECO:0000313" key="12">
    <source>
        <dbReference type="RefSeq" id="XP_023004395.1"/>
    </source>
</evidence>
<dbReference type="InterPro" id="IPR019540">
    <property type="entry name" value="PtdIno-glycan_biosynth_class_S"/>
</dbReference>
<dbReference type="GeneID" id="111497728"/>
<evidence type="ECO:0000313" key="11">
    <source>
        <dbReference type="Proteomes" id="UP000504608"/>
    </source>
</evidence>
<proteinExistence type="inferred from homology"/>
<evidence type="ECO:0000256" key="1">
    <source>
        <dbReference type="ARBA" id="ARBA00004477"/>
    </source>
</evidence>
<comment type="pathway">
    <text evidence="2">Glycolipid biosynthesis; glycosylphosphatidylinositol-anchor biosynthesis.</text>
</comment>
<keyword evidence="9" id="KW-0325">Glycoprotein</keyword>
<evidence type="ECO:0000256" key="5">
    <source>
        <dbReference type="ARBA" id="ARBA00022692"/>
    </source>
</evidence>
<sequence length="612" mass="68154">MAEISEPSNPPLAHSGLSDARLEQPAFDPNTMRKTKPGFKRLILTISVFSSFLLGLPFLWKSVEIYRAPLPFMDIDALSSQLESTPLQFPCSFRVIYVGFDSIAPRVSAEKLKSSILDEITELSSKSSLCGSCNNNYAVSVVIESGSDCSQTRTDASSCTWRCGALSASDFAVSLENGDDSADDFLEVALGGCSRSASGGRGYSVVVMNRDENVEVTIGKYRHAWIVGRISEMEAIPKIAEIFVKLFGNGGREEGLIPGEFMPVGADGKIFLSFNLLNADPDDWIYDWDFQTVDEVLLKPLIKELAPVANVSVESQVLYHTPTSSFSYWDDEQESYIFNTKDLPFFVNSNEWHLDTSIAAGGRSKILHFVIYIPSARECPLLLQLPDGHISETNGFISPMWGGVIVWNPKGCLDRKSKQHHRQMISYPELEKIVEVFLGQFRQLFGLKSDPQHVGLSGTFNILTSEKGFTKWEIDFLSRQHSCFNLHSCASSLGSLSRLVQSLPRMIILDEIGKQVKYSLKAANLAQRNASLGVFDAAAISSRQARSLAEDAFFHPSIMSVSYFSFEHCFAVYSPFFLPVALHVILAALREWKRYKQEHKKYLAFLAKPNQS</sequence>
<keyword evidence="11" id="KW-1185">Reference proteome</keyword>
<dbReference type="KEGG" id="cmax:111497728"/>
<dbReference type="Proteomes" id="UP000504608">
    <property type="component" value="Unplaced"/>
</dbReference>
<dbReference type="AlphaFoldDB" id="A0A6J1KUG2"/>
<dbReference type="PANTHER" id="PTHR21072:SF13">
    <property type="entry name" value="GPI TRANSAMIDASE COMPONENT PIG-S"/>
    <property type="match status" value="1"/>
</dbReference>
<evidence type="ECO:0000256" key="10">
    <source>
        <dbReference type="SAM" id="Phobius"/>
    </source>
</evidence>
<name>A0A6J1KUG2_CUCMA</name>
<comment type="subcellular location">
    <subcellularLocation>
        <location evidence="1">Endoplasmic reticulum membrane</location>
        <topology evidence="1">Multi-pass membrane protein</topology>
    </subcellularLocation>
</comment>
<dbReference type="GO" id="GO:0042765">
    <property type="term" value="C:GPI-anchor transamidase complex"/>
    <property type="evidence" value="ECO:0007669"/>
    <property type="project" value="InterPro"/>
</dbReference>
<reference evidence="12" key="1">
    <citation type="submission" date="2025-08" db="UniProtKB">
        <authorList>
            <consortium name="RefSeq"/>
        </authorList>
    </citation>
    <scope>IDENTIFICATION</scope>
    <source>
        <tissue evidence="12">Young leaves</tissue>
    </source>
</reference>
<gene>
    <name evidence="12" type="primary">LOC111497728</name>
</gene>
<dbReference type="Pfam" id="PF10510">
    <property type="entry name" value="PIG-S"/>
    <property type="match status" value="1"/>
</dbReference>
<dbReference type="OrthoDB" id="28748at2759"/>
<keyword evidence="4" id="KW-0337">GPI-anchor biosynthesis</keyword>
<evidence type="ECO:0000256" key="9">
    <source>
        <dbReference type="ARBA" id="ARBA00023180"/>
    </source>
</evidence>